<name>A0AAV8Y7V0_9CUCU</name>
<dbReference type="Proteomes" id="UP001162156">
    <property type="component" value="Unassembled WGS sequence"/>
</dbReference>
<gene>
    <name evidence="1" type="ORF">NQ314_008724</name>
</gene>
<comment type="caution">
    <text evidence="1">The sequence shown here is derived from an EMBL/GenBank/DDBJ whole genome shotgun (WGS) entry which is preliminary data.</text>
</comment>
<dbReference type="EMBL" id="JANEYF010002409">
    <property type="protein sequence ID" value="KAJ8946925.1"/>
    <property type="molecule type" value="Genomic_DNA"/>
</dbReference>
<accession>A0AAV8Y7V0</accession>
<reference evidence="1" key="1">
    <citation type="journal article" date="2023" name="Insect Mol. Biol.">
        <title>Genome sequencing provides insights into the evolution of gene families encoding plant cell wall-degrading enzymes in longhorned beetles.</title>
        <authorList>
            <person name="Shin N.R."/>
            <person name="Okamura Y."/>
            <person name="Kirsch R."/>
            <person name="Pauchet Y."/>
        </authorList>
    </citation>
    <scope>NUCLEOTIDE SEQUENCE</scope>
    <source>
        <strain evidence="1">RBIC_L_NR</strain>
    </source>
</reference>
<protein>
    <submittedName>
        <fullName evidence="1">Uncharacterized protein</fullName>
    </submittedName>
</protein>
<evidence type="ECO:0000313" key="2">
    <source>
        <dbReference type="Proteomes" id="UP001162156"/>
    </source>
</evidence>
<evidence type="ECO:0000313" key="1">
    <source>
        <dbReference type="EMBL" id="KAJ8946925.1"/>
    </source>
</evidence>
<sequence length="351" mass="41431">MKKVYKLQCDIAKMLKNVIEPAKILPTVIKFCTGDYLNSALRSLYSICYRSPEELLYLYMDILSKRAVSAQKHAVFLSCALLDYHCVINMLKTTKQSNVSNQKHIFSATLKYFLRNPSQDLLDLLISNMNAIDKNDIETLNSFTSINVPKRYQALYVERCWKFYESIRKNVMVHDYLRSLLHTIINSPHIVVSLSSEFCKDIIDNYFKLQIDDLLNMELFVCKVLRYREAEQVAWFDFVFEIISTFKGNDKTELITKFFKMFYSVASKETNAQFVSVFSSYWEQLFTPVEMINEFILLKLLNIKYESAEPFIENYAKNVITFLEELIAEYGLYVYNLFKLLLKKRFKVKFY</sequence>
<proteinExistence type="predicted"/>
<organism evidence="1 2">
    <name type="scientific">Rhamnusium bicolor</name>
    <dbReference type="NCBI Taxonomy" id="1586634"/>
    <lineage>
        <taxon>Eukaryota</taxon>
        <taxon>Metazoa</taxon>
        <taxon>Ecdysozoa</taxon>
        <taxon>Arthropoda</taxon>
        <taxon>Hexapoda</taxon>
        <taxon>Insecta</taxon>
        <taxon>Pterygota</taxon>
        <taxon>Neoptera</taxon>
        <taxon>Endopterygota</taxon>
        <taxon>Coleoptera</taxon>
        <taxon>Polyphaga</taxon>
        <taxon>Cucujiformia</taxon>
        <taxon>Chrysomeloidea</taxon>
        <taxon>Cerambycidae</taxon>
        <taxon>Lepturinae</taxon>
        <taxon>Rhagiini</taxon>
        <taxon>Rhamnusium</taxon>
    </lineage>
</organism>
<dbReference type="AlphaFoldDB" id="A0AAV8Y7V0"/>
<keyword evidence="2" id="KW-1185">Reference proteome</keyword>